<evidence type="ECO:0000313" key="2">
    <source>
        <dbReference type="Proteomes" id="UP001163321"/>
    </source>
</evidence>
<name>A0ACC0VYI2_9STRA</name>
<sequence length="155" mass="17388">MPRKRVIAERPLEQLRLTADQSDYLTYETTFSLPQMDHRGSRNNDDAMTLKITSCEANSIVAFIDGWLIGERNLAYPGGNCSKEFRFQLPMVDAARKHDLKLVSISLGINSLGSNHSKGLTGSVQIGHLELRNGRCTQKWEKSLSQVKDKEGLKP</sequence>
<accession>A0ACC0VYI2</accession>
<protein>
    <submittedName>
        <fullName evidence="1">Uncharacterized protein</fullName>
    </submittedName>
</protein>
<organism evidence="1 2">
    <name type="scientific">Peronosclerospora sorghi</name>
    <dbReference type="NCBI Taxonomy" id="230839"/>
    <lineage>
        <taxon>Eukaryota</taxon>
        <taxon>Sar</taxon>
        <taxon>Stramenopiles</taxon>
        <taxon>Oomycota</taxon>
        <taxon>Peronosporomycetes</taxon>
        <taxon>Peronosporales</taxon>
        <taxon>Peronosporaceae</taxon>
        <taxon>Peronosclerospora</taxon>
    </lineage>
</organism>
<keyword evidence="2" id="KW-1185">Reference proteome</keyword>
<comment type="caution">
    <text evidence="1">The sequence shown here is derived from an EMBL/GenBank/DDBJ whole genome shotgun (WGS) entry which is preliminary data.</text>
</comment>
<proteinExistence type="predicted"/>
<evidence type="ECO:0000313" key="1">
    <source>
        <dbReference type="EMBL" id="KAI9910903.1"/>
    </source>
</evidence>
<gene>
    <name evidence="1" type="ORF">PsorP6_010836</name>
</gene>
<dbReference type="EMBL" id="CM047585">
    <property type="protein sequence ID" value="KAI9910903.1"/>
    <property type="molecule type" value="Genomic_DNA"/>
</dbReference>
<dbReference type="Proteomes" id="UP001163321">
    <property type="component" value="Chromosome 6"/>
</dbReference>
<reference evidence="1 2" key="1">
    <citation type="journal article" date="2022" name="bioRxiv">
        <title>The genome of the oomycete Peronosclerospora sorghi, a cosmopolitan pathogen of maize and sorghum, is inflated with dispersed pseudogenes.</title>
        <authorList>
            <person name="Fletcher K."/>
            <person name="Martin F."/>
            <person name="Isakeit T."/>
            <person name="Cavanaugh K."/>
            <person name="Magill C."/>
            <person name="Michelmore R."/>
        </authorList>
    </citation>
    <scope>NUCLEOTIDE SEQUENCE [LARGE SCALE GENOMIC DNA]</scope>
    <source>
        <strain evidence="1">P6</strain>
    </source>
</reference>